<dbReference type="InterPro" id="IPR011611">
    <property type="entry name" value="PfkB_dom"/>
</dbReference>
<comment type="similarity">
    <text evidence="1">Belongs to the carbohydrate kinase PfkB family.</text>
</comment>
<evidence type="ECO:0000256" key="3">
    <source>
        <dbReference type="ARBA" id="ARBA00022741"/>
    </source>
</evidence>
<keyword evidence="2" id="KW-0808">Transferase</keyword>
<name>A0A0B9GGV0_9GAMM</name>
<dbReference type="GO" id="GO:0008673">
    <property type="term" value="F:2-dehydro-3-deoxygluconokinase activity"/>
    <property type="evidence" value="ECO:0007669"/>
    <property type="project" value="UniProtKB-EC"/>
</dbReference>
<evidence type="ECO:0000256" key="13">
    <source>
        <dbReference type="ARBA" id="ARBA00075711"/>
    </source>
</evidence>
<evidence type="ECO:0000256" key="6">
    <source>
        <dbReference type="ARBA" id="ARBA00023277"/>
    </source>
</evidence>
<dbReference type="GO" id="GO:0042840">
    <property type="term" value="P:D-glucuronate catabolic process"/>
    <property type="evidence" value="ECO:0007669"/>
    <property type="project" value="TreeGrafter"/>
</dbReference>
<evidence type="ECO:0000256" key="1">
    <source>
        <dbReference type="ARBA" id="ARBA00010688"/>
    </source>
</evidence>
<organism evidence="16 17">
    <name type="scientific">Photobacterium gaetbulicola</name>
    <dbReference type="NCBI Taxonomy" id="1295392"/>
    <lineage>
        <taxon>Bacteria</taxon>
        <taxon>Pseudomonadati</taxon>
        <taxon>Pseudomonadota</taxon>
        <taxon>Gammaproteobacteria</taxon>
        <taxon>Vibrionales</taxon>
        <taxon>Vibrionaceae</taxon>
        <taxon>Photobacterium</taxon>
    </lineage>
</organism>
<evidence type="ECO:0000256" key="4">
    <source>
        <dbReference type="ARBA" id="ARBA00022777"/>
    </source>
</evidence>
<comment type="function">
    <text evidence="10">Catalyzes the phosphorylation of 2-keto-3-deoxygluconate (KDG) to produce 2-keto-3-deoxy-6-phosphogluconate (KDPG).</text>
</comment>
<keyword evidence="3" id="KW-0547">Nucleotide-binding</keyword>
<gene>
    <name evidence="16" type="ORF">RJ45_08985</name>
</gene>
<comment type="caution">
    <text evidence="16">The sequence shown here is derived from an EMBL/GenBank/DDBJ whole genome shotgun (WGS) entry which is preliminary data.</text>
</comment>
<evidence type="ECO:0000259" key="15">
    <source>
        <dbReference type="Pfam" id="PF00294"/>
    </source>
</evidence>
<evidence type="ECO:0000256" key="9">
    <source>
        <dbReference type="ARBA" id="ARBA00050729"/>
    </source>
</evidence>
<protein>
    <recommendedName>
        <fullName evidence="12">2-dehydro-3-deoxygluconokinase</fullName>
        <ecNumber evidence="11">2.7.1.45</ecNumber>
    </recommendedName>
    <alternativeName>
        <fullName evidence="13">2-keto-3-deoxygluconokinase</fullName>
    </alternativeName>
    <alternativeName>
        <fullName evidence="14">3-deoxy-2-oxo-D-gluconate kinase</fullName>
    </alternativeName>
    <alternativeName>
        <fullName evidence="8">KDG kinase</fullName>
    </alternativeName>
</protein>
<dbReference type="CDD" id="cd01166">
    <property type="entry name" value="KdgK"/>
    <property type="match status" value="1"/>
</dbReference>
<dbReference type="PANTHER" id="PTHR43085:SF15">
    <property type="entry name" value="2-DEHYDRO-3-DEOXYGLUCONOKINASE"/>
    <property type="match status" value="1"/>
</dbReference>
<dbReference type="EC" id="2.7.1.45" evidence="11"/>
<sequence>MSLKHVAVIGECMVELQRKGELIKQSFGGDTLNTALYLSRLTHQYGVETSYVTGLGTDSFSRDMLDAWQQEHINTELVFQSEDKNPGLYLIETDNTGERTFHYWRNDAAARYWLDNIDTQTLIEKLSRFDMIYLSGISLAILPDQARETLFGVLRACKEQGSNIVFDNNYRPRLWQNADIAAKHYQTMLSLTDIALLTFDDEIMLYGEHSVETCIARTQELGVSEIVIKRGAEDCLVITAEGCQSVAATRVDMVVDTTAAGDSFSAGYLATRLTGGETEQAAQNAHLLAGTVIQHQGAIIPSTAMPVLFKSN</sequence>
<evidence type="ECO:0000256" key="7">
    <source>
        <dbReference type="ARBA" id="ARBA00043951"/>
    </source>
</evidence>
<comment type="catalytic activity">
    <reaction evidence="9">
        <text>2-dehydro-3-deoxy-D-gluconate + ATP = 2-dehydro-3-deoxy-6-phospho-D-gluconate + ADP + H(+)</text>
        <dbReference type="Rhea" id="RHEA:14797"/>
        <dbReference type="ChEBI" id="CHEBI:15378"/>
        <dbReference type="ChEBI" id="CHEBI:30616"/>
        <dbReference type="ChEBI" id="CHEBI:57569"/>
        <dbReference type="ChEBI" id="CHEBI:57990"/>
        <dbReference type="ChEBI" id="CHEBI:456216"/>
        <dbReference type="EC" id="2.7.1.45"/>
    </reaction>
</comment>
<dbReference type="Proteomes" id="UP000031278">
    <property type="component" value="Unassembled WGS sequence"/>
</dbReference>
<evidence type="ECO:0000256" key="8">
    <source>
        <dbReference type="ARBA" id="ARBA00044254"/>
    </source>
</evidence>
<dbReference type="PANTHER" id="PTHR43085">
    <property type="entry name" value="HEXOKINASE FAMILY MEMBER"/>
    <property type="match status" value="1"/>
</dbReference>
<proteinExistence type="inferred from homology"/>
<dbReference type="GO" id="GO:0005829">
    <property type="term" value="C:cytosol"/>
    <property type="evidence" value="ECO:0007669"/>
    <property type="project" value="TreeGrafter"/>
</dbReference>
<evidence type="ECO:0000256" key="11">
    <source>
        <dbReference type="ARBA" id="ARBA00066369"/>
    </source>
</evidence>
<feature type="domain" description="Carbohydrate kinase PfkB" evidence="15">
    <location>
        <begin position="4"/>
        <end position="302"/>
    </location>
</feature>
<comment type="pathway">
    <text evidence="7">Carbohydrate acid metabolism; 2-dehydro-3-deoxy-D-gluconate degradation; D-glyceraldehyde 3-phosphate and pyruvate from 2-dehydro-3-deoxy-D-gluconate: step 1/2.</text>
</comment>
<evidence type="ECO:0000256" key="14">
    <source>
        <dbReference type="ARBA" id="ARBA00080545"/>
    </source>
</evidence>
<dbReference type="Pfam" id="PF00294">
    <property type="entry name" value="PfkB"/>
    <property type="match status" value="1"/>
</dbReference>
<dbReference type="Gene3D" id="3.40.1190.20">
    <property type="match status" value="1"/>
</dbReference>
<accession>A0A0B9GGV0</accession>
<reference evidence="16 17" key="1">
    <citation type="submission" date="2014-12" db="EMBL/GenBank/DDBJ databases">
        <title>Genome sequencing of Photobacterium gaetbulicola AD005a.</title>
        <authorList>
            <person name="Adrian T.G.S."/>
            <person name="Chan K.G."/>
        </authorList>
    </citation>
    <scope>NUCLEOTIDE SEQUENCE [LARGE SCALE GENOMIC DNA]</scope>
    <source>
        <strain evidence="16 17">AD005a</strain>
    </source>
</reference>
<dbReference type="EMBL" id="JWLZ01000135">
    <property type="protein sequence ID" value="KHT64025.1"/>
    <property type="molecule type" value="Genomic_DNA"/>
</dbReference>
<dbReference type="InterPro" id="IPR050306">
    <property type="entry name" value="PfkB_Carbo_kinase"/>
</dbReference>
<dbReference type="GO" id="GO:0005524">
    <property type="term" value="F:ATP binding"/>
    <property type="evidence" value="ECO:0007669"/>
    <property type="project" value="UniProtKB-KW"/>
</dbReference>
<dbReference type="FunFam" id="3.40.1190.20:FF:000011">
    <property type="entry name" value="2-dehydro-3-deoxygluconokinase, putative"/>
    <property type="match status" value="1"/>
</dbReference>
<dbReference type="GO" id="GO:0006974">
    <property type="term" value="P:DNA damage response"/>
    <property type="evidence" value="ECO:0007669"/>
    <property type="project" value="TreeGrafter"/>
</dbReference>
<evidence type="ECO:0000313" key="16">
    <source>
        <dbReference type="EMBL" id="KHT64025.1"/>
    </source>
</evidence>
<dbReference type="AlphaFoldDB" id="A0A0B9GGV0"/>
<dbReference type="InterPro" id="IPR002173">
    <property type="entry name" value="Carboh/pur_kinase_PfkB_CS"/>
</dbReference>
<dbReference type="GO" id="GO:0019698">
    <property type="term" value="P:D-galacturonate catabolic process"/>
    <property type="evidence" value="ECO:0007669"/>
    <property type="project" value="TreeGrafter"/>
</dbReference>
<keyword evidence="5" id="KW-0067">ATP-binding</keyword>
<evidence type="ECO:0000256" key="12">
    <source>
        <dbReference type="ARBA" id="ARBA00067931"/>
    </source>
</evidence>
<keyword evidence="6" id="KW-0119">Carbohydrate metabolism</keyword>
<dbReference type="PROSITE" id="PS00584">
    <property type="entry name" value="PFKB_KINASES_2"/>
    <property type="match status" value="1"/>
</dbReference>
<dbReference type="RefSeq" id="WP_039460754.1">
    <property type="nucleotide sequence ID" value="NZ_JWLZ01000135.1"/>
</dbReference>
<evidence type="ECO:0000313" key="17">
    <source>
        <dbReference type="Proteomes" id="UP000031278"/>
    </source>
</evidence>
<dbReference type="SUPFAM" id="SSF53613">
    <property type="entry name" value="Ribokinase-like"/>
    <property type="match status" value="1"/>
</dbReference>
<keyword evidence="4 16" id="KW-0418">Kinase</keyword>
<evidence type="ECO:0000256" key="2">
    <source>
        <dbReference type="ARBA" id="ARBA00022679"/>
    </source>
</evidence>
<evidence type="ECO:0000256" key="5">
    <source>
        <dbReference type="ARBA" id="ARBA00022840"/>
    </source>
</evidence>
<evidence type="ECO:0000256" key="10">
    <source>
        <dbReference type="ARBA" id="ARBA00054997"/>
    </source>
</evidence>
<dbReference type="InterPro" id="IPR029056">
    <property type="entry name" value="Ribokinase-like"/>
</dbReference>